<evidence type="ECO:0000313" key="2">
    <source>
        <dbReference type="Proteomes" id="UP001054837"/>
    </source>
</evidence>
<reference evidence="1 2" key="1">
    <citation type="submission" date="2021-06" db="EMBL/GenBank/DDBJ databases">
        <title>Caerostris darwini draft genome.</title>
        <authorList>
            <person name="Kono N."/>
            <person name="Arakawa K."/>
        </authorList>
    </citation>
    <scope>NUCLEOTIDE SEQUENCE [LARGE SCALE GENOMIC DNA]</scope>
</reference>
<proteinExistence type="predicted"/>
<protein>
    <submittedName>
        <fullName evidence="1">Uncharacterized protein</fullName>
    </submittedName>
</protein>
<comment type="caution">
    <text evidence="1">The sequence shown here is derived from an EMBL/GenBank/DDBJ whole genome shotgun (WGS) entry which is preliminary data.</text>
</comment>
<dbReference type="Proteomes" id="UP001054837">
    <property type="component" value="Unassembled WGS sequence"/>
</dbReference>
<organism evidence="1 2">
    <name type="scientific">Caerostris darwini</name>
    <dbReference type="NCBI Taxonomy" id="1538125"/>
    <lineage>
        <taxon>Eukaryota</taxon>
        <taxon>Metazoa</taxon>
        <taxon>Ecdysozoa</taxon>
        <taxon>Arthropoda</taxon>
        <taxon>Chelicerata</taxon>
        <taxon>Arachnida</taxon>
        <taxon>Araneae</taxon>
        <taxon>Araneomorphae</taxon>
        <taxon>Entelegynae</taxon>
        <taxon>Araneoidea</taxon>
        <taxon>Araneidae</taxon>
        <taxon>Caerostris</taxon>
    </lineage>
</organism>
<accession>A0AAV4MQR3</accession>
<sequence>LSVKSHPPKTEVFVGHFRRATLGEVISVQNSIMSAQKKKRKGIVQTKTYLINCFSLLSLPFVNNFPSSHWNLVSWKAIFREKCVDTGTCRGIHLPSDLLDGRASTFRGLLRMIYVTVSQWQPFHSKSTEKWVMAKLHSSQLFPSLSSGAFCCLIIPSKRPDREKRYPTNSGCRTSAWGERKGFLLEIFPIKTGTS</sequence>
<name>A0AAV4MQR3_9ARAC</name>
<dbReference type="EMBL" id="BPLQ01000719">
    <property type="protein sequence ID" value="GIX74239.1"/>
    <property type="molecule type" value="Genomic_DNA"/>
</dbReference>
<gene>
    <name evidence="1" type="ORF">CDAR_504891</name>
</gene>
<evidence type="ECO:0000313" key="1">
    <source>
        <dbReference type="EMBL" id="GIX74239.1"/>
    </source>
</evidence>
<keyword evidence="2" id="KW-1185">Reference proteome</keyword>
<dbReference type="AlphaFoldDB" id="A0AAV4MQR3"/>
<feature type="non-terminal residue" evidence="1">
    <location>
        <position position="1"/>
    </location>
</feature>